<feature type="domain" description="DUF4062" evidence="2">
    <location>
        <begin position="3"/>
        <end position="85"/>
    </location>
</feature>
<evidence type="ECO:0000256" key="1">
    <source>
        <dbReference type="SAM" id="MobiDB-lite"/>
    </source>
</evidence>
<accession>A0A450ZLV9</accession>
<dbReference type="InterPro" id="IPR025139">
    <property type="entry name" value="DUF4062"/>
</dbReference>
<evidence type="ECO:0000313" key="3">
    <source>
        <dbReference type="EMBL" id="VFK54698.1"/>
    </source>
</evidence>
<protein>
    <recommendedName>
        <fullName evidence="2">DUF4062 domain-containing protein</fullName>
    </recommendedName>
</protein>
<evidence type="ECO:0000313" key="4">
    <source>
        <dbReference type="EMBL" id="VFK59321.1"/>
    </source>
</evidence>
<organism evidence="3">
    <name type="scientific">Candidatus Kentrum sp. TUN</name>
    <dbReference type="NCBI Taxonomy" id="2126343"/>
    <lineage>
        <taxon>Bacteria</taxon>
        <taxon>Pseudomonadati</taxon>
        <taxon>Pseudomonadota</taxon>
        <taxon>Gammaproteobacteria</taxon>
        <taxon>Candidatus Kentrum</taxon>
    </lineage>
</organism>
<name>A0A450ZLV9_9GAMM</name>
<evidence type="ECO:0000259" key="2">
    <source>
        <dbReference type="Pfam" id="PF13271"/>
    </source>
</evidence>
<proteinExistence type="predicted"/>
<reference evidence="3" key="1">
    <citation type="submission" date="2019-02" db="EMBL/GenBank/DDBJ databases">
        <authorList>
            <person name="Gruber-Vodicka R. H."/>
            <person name="Seah K. B. B."/>
        </authorList>
    </citation>
    <scope>NUCLEOTIDE SEQUENCE</scope>
    <source>
        <strain evidence="4">BECK_BY2</strain>
        <strain evidence="3">BECK_BY3</strain>
    </source>
</reference>
<dbReference type="EMBL" id="CAADFY010000050">
    <property type="protein sequence ID" value="VFK54698.1"/>
    <property type="molecule type" value="Genomic_DNA"/>
</dbReference>
<sequence length="457" mass="52820">MTKVFISSTGKDLEKYRQAAIDECNRLGMTPIAIEFFEAMGVGAVEGSKKKLDEAELYVGIFAHRYGYIEDGFDKSVTEIEFDYAGKRGLERLCFLVDHKFNWPPDTIDYQNHQQLQAFKDRVEKGVIRKNFTTVDDFSLKLHRALAARRERNPEPKPTPPQKADTGTSTISDPLSEDLYPLLCHVVDYTNQCTQVDRYFFPPDKQDKASKDRGIFLIEGTNNKHRPDALVDHLAIRQRPNNYDAFKSKENIGNLLDRTKIMLTGTFKEESHFAYELFHQKFPEGEFDTLQERVGSWLNNGEKKYGRKVIYVPLDVGIRDRELTDVLNGAKQFIDGLRIAEGRALLVLFGCQRKGFLPSAPWMRKKRLKAITEAGDSQLLDPPTKLTQAHVIDEWIPRLPSDLFHLTQIQKLKTSCRKQFPPRKEWYYEDLYEDLKEVLARLHLRPTGHDPELVHRS</sequence>
<dbReference type="EMBL" id="CAADFV010000053">
    <property type="protein sequence ID" value="VFK59321.1"/>
    <property type="molecule type" value="Genomic_DNA"/>
</dbReference>
<gene>
    <name evidence="4" type="ORF">BECKTUN1418E_GA0071001_105310</name>
    <name evidence="3" type="ORF">BECKTUN1418F_GA0071002_10507</name>
</gene>
<feature type="region of interest" description="Disordered" evidence="1">
    <location>
        <begin position="148"/>
        <end position="173"/>
    </location>
</feature>
<dbReference type="Pfam" id="PF13271">
    <property type="entry name" value="DUF4062"/>
    <property type="match status" value="1"/>
</dbReference>
<dbReference type="AlphaFoldDB" id="A0A450ZLV9"/>